<comment type="cofactor">
    <cofactor evidence="8">
        <name>Mg(2+)</name>
        <dbReference type="ChEBI" id="CHEBI:18420"/>
    </cofactor>
</comment>
<keyword evidence="7 8" id="KW-0275">Fatty acid biosynthesis</keyword>
<dbReference type="InterPro" id="IPR002582">
    <property type="entry name" value="ACPS"/>
</dbReference>
<dbReference type="eggNOG" id="COG0736">
    <property type="taxonomic scope" value="Bacteria"/>
</dbReference>
<evidence type="ECO:0000256" key="8">
    <source>
        <dbReference type="HAMAP-Rule" id="MF_00101"/>
    </source>
</evidence>
<dbReference type="RefSeq" id="WP_004999062.1">
    <property type="nucleotide sequence ID" value="NZ_CH672427.1"/>
</dbReference>
<feature type="binding site" evidence="8">
    <location>
        <position position="56"/>
    </location>
    <ligand>
        <name>Mg(2+)</name>
        <dbReference type="ChEBI" id="CHEBI:18420"/>
    </ligand>
</feature>
<name>A4BRZ8_9GAMM</name>
<evidence type="ECO:0000256" key="4">
    <source>
        <dbReference type="ARBA" id="ARBA00022832"/>
    </source>
</evidence>
<keyword evidence="1 8" id="KW-0444">Lipid biosynthesis</keyword>
<sequence>MAIVGIGADVVDTERIRAIWGRHGQRFAQRILTLAERAEWNGLEVGFLARRFAVKEAAAKALGSGIAAGVTFRDMELGHDHRGRPLLHFTGAAWQRSRVLGVTSVHVSISDERTLALAFVILESQPL</sequence>
<dbReference type="HAMAP" id="MF_00101">
    <property type="entry name" value="AcpS"/>
    <property type="match status" value="1"/>
</dbReference>
<dbReference type="HOGENOM" id="CLU_089696_0_2_6"/>
<keyword evidence="11" id="KW-1185">Reference proteome</keyword>
<evidence type="ECO:0000256" key="1">
    <source>
        <dbReference type="ARBA" id="ARBA00022516"/>
    </source>
</evidence>
<keyword evidence="5 8" id="KW-0460">Magnesium</keyword>
<evidence type="ECO:0000259" key="9">
    <source>
        <dbReference type="Pfam" id="PF01648"/>
    </source>
</evidence>
<accession>A4BRZ8</accession>
<comment type="subcellular location">
    <subcellularLocation>
        <location evidence="8">Cytoplasm</location>
    </subcellularLocation>
</comment>
<evidence type="ECO:0000256" key="3">
    <source>
        <dbReference type="ARBA" id="ARBA00022723"/>
    </source>
</evidence>
<keyword evidence="6 8" id="KW-0443">Lipid metabolism</keyword>
<evidence type="ECO:0000313" key="10">
    <source>
        <dbReference type="EMBL" id="EAR21477.1"/>
    </source>
</evidence>
<feature type="binding site" evidence="8">
    <location>
        <position position="9"/>
    </location>
    <ligand>
        <name>Mg(2+)</name>
        <dbReference type="ChEBI" id="CHEBI:18420"/>
    </ligand>
</feature>
<comment type="caution">
    <text evidence="10">The sequence shown here is derived from an EMBL/GenBank/DDBJ whole genome shotgun (WGS) entry which is preliminary data.</text>
</comment>
<dbReference type="Proteomes" id="UP000003374">
    <property type="component" value="Unassembled WGS sequence"/>
</dbReference>
<dbReference type="InterPro" id="IPR008278">
    <property type="entry name" value="4-PPantetheinyl_Trfase_dom"/>
</dbReference>
<dbReference type="GO" id="GO:0006633">
    <property type="term" value="P:fatty acid biosynthetic process"/>
    <property type="evidence" value="ECO:0007669"/>
    <property type="project" value="UniProtKB-UniRule"/>
</dbReference>
<organism evidence="10 11">
    <name type="scientific">Nitrococcus mobilis Nb-231</name>
    <dbReference type="NCBI Taxonomy" id="314278"/>
    <lineage>
        <taxon>Bacteria</taxon>
        <taxon>Pseudomonadati</taxon>
        <taxon>Pseudomonadota</taxon>
        <taxon>Gammaproteobacteria</taxon>
        <taxon>Chromatiales</taxon>
        <taxon>Ectothiorhodospiraceae</taxon>
        <taxon>Nitrococcus</taxon>
    </lineage>
</organism>
<dbReference type="InterPro" id="IPR037143">
    <property type="entry name" value="4-PPantetheinyl_Trfase_dom_sf"/>
</dbReference>
<dbReference type="NCBIfam" id="TIGR00516">
    <property type="entry name" value="acpS"/>
    <property type="match status" value="1"/>
</dbReference>
<dbReference type="NCBIfam" id="TIGR00556">
    <property type="entry name" value="pantethn_trn"/>
    <property type="match status" value="1"/>
</dbReference>
<dbReference type="GO" id="GO:0005737">
    <property type="term" value="C:cytoplasm"/>
    <property type="evidence" value="ECO:0007669"/>
    <property type="project" value="UniProtKB-SubCell"/>
</dbReference>
<comment type="similarity">
    <text evidence="8">Belongs to the P-Pant transferase superfamily. AcpS family.</text>
</comment>
<dbReference type="STRING" id="314278.NB231_01164"/>
<dbReference type="EMBL" id="AAOF01000008">
    <property type="protein sequence ID" value="EAR21477.1"/>
    <property type="molecule type" value="Genomic_DNA"/>
</dbReference>
<feature type="domain" description="4'-phosphopantetheinyl transferase" evidence="9">
    <location>
        <begin position="5"/>
        <end position="97"/>
    </location>
</feature>
<proteinExistence type="inferred from homology"/>
<dbReference type="Gene3D" id="3.90.470.20">
    <property type="entry name" value="4'-phosphopantetheinyl transferase domain"/>
    <property type="match status" value="1"/>
</dbReference>
<reference evidence="10 11" key="1">
    <citation type="submission" date="2006-02" db="EMBL/GenBank/DDBJ databases">
        <authorList>
            <person name="Waterbury J."/>
            <person name="Ferriera S."/>
            <person name="Johnson J."/>
            <person name="Kravitz S."/>
            <person name="Halpern A."/>
            <person name="Remington K."/>
            <person name="Beeson K."/>
            <person name="Tran B."/>
            <person name="Rogers Y.-H."/>
            <person name="Friedman R."/>
            <person name="Venter J.C."/>
        </authorList>
    </citation>
    <scope>NUCLEOTIDE SEQUENCE [LARGE SCALE GENOMIC DNA]</scope>
    <source>
        <strain evidence="10 11">Nb-231</strain>
    </source>
</reference>
<dbReference type="GO" id="GO:0008897">
    <property type="term" value="F:holo-[acyl-carrier-protein] synthase activity"/>
    <property type="evidence" value="ECO:0007669"/>
    <property type="project" value="UniProtKB-UniRule"/>
</dbReference>
<evidence type="ECO:0000256" key="7">
    <source>
        <dbReference type="ARBA" id="ARBA00023160"/>
    </source>
</evidence>
<evidence type="ECO:0000256" key="6">
    <source>
        <dbReference type="ARBA" id="ARBA00023098"/>
    </source>
</evidence>
<keyword evidence="4 8" id="KW-0276">Fatty acid metabolism</keyword>
<dbReference type="GO" id="GO:0000287">
    <property type="term" value="F:magnesium ion binding"/>
    <property type="evidence" value="ECO:0007669"/>
    <property type="project" value="UniProtKB-UniRule"/>
</dbReference>
<evidence type="ECO:0000256" key="5">
    <source>
        <dbReference type="ARBA" id="ARBA00022842"/>
    </source>
</evidence>
<evidence type="ECO:0000313" key="11">
    <source>
        <dbReference type="Proteomes" id="UP000003374"/>
    </source>
</evidence>
<keyword evidence="2 8" id="KW-0808">Transferase</keyword>
<dbReference type="SUPFAM" id="SSF56214">
    <property type="entry name" value="4'-phosphopantetheinyl transferase"/>
    <property type="match status" value="1"/>
</dbReference>
<dbReference type="OrthoDB" id="517356at2"/>
<dbReference type="EC" id="2.7.8.7" evidence="8"/>
<protein>
    <recommendedName>
        <fullName evidence="8">Holo-[acyl-carrier-protein] synthase</fullName>
        <shortName evidence="8">Holo-ACP synthase</shortName>
        <ecNumber evidence="8">2.7.8.7</ecNumber>
    </recommendedName>
    <alternativeName>
        <fullName evidence="8">4'-phosphopantetheinyl transferase AcpS</fullName>
    </alternativeName>
</protein>
<comment type="catalytic activity">
    <reaction evidence="8">
        <text>apo-[ACP] + CoA = holo-[ACP] + adenosine 3',5'-bisphosphate + H(+)</text>
        <dbReference type="Rhea" id="RHEA:12068"/>
        <dbReference type="Rhea" id="RHEA-COMP:9685"/>
        <dbReference type="Rhea" id="RHEA-COMP:9690"/>
        <dbReference type="ChEBI" id="CHEBI:15378"/>
        <dbReference type="ChEBI" id="CHEBI:29999"/>
        <dbReference type="ChEBI" id="CHEBI:57287"/>
        <dbReference type="ChEBI" id="CHEBI:58343"/>
        <dbReference type="ChEBI" id="CHEBI:64479"/>
        <dbReference type="EC" id="2.7.8.7"/>
    </reaction>
</comment>
<dbReference type="Pfam" id="PF01648">
    <property type="entry name" value="ACPS"/>
    <property type="match status" value="1"/>
</dbReference>
<keyword evidence="8" id="KW-0963">Cytoplasm</keyword>
<dbReference type="InterPro" id="IPR004568">
    <property type="entry name" value="Ppantetheine-prot_Trfase_dom"/>
</dbReference>
<evidence type="ECO:0000256" key="2">
    <source>
        <dbReference type="ARBA" id="ARBA00022679"/>
    </source>
</evidence>
<keyword evidence="3 8" id="KW-0479">Metal-binding</keyword>
<comment type="function">
    <text evidence="8">Transfers the 4'-phosphopantetheine moiety from coenzyme A to a Ser of acyl-carrier-protein.</text>
</comment>
<dbReference type="AlphaFoldDB" id="A4BRZ8"/>
<gene>
    <name evidence="8" type="primary">acpS</name>
    <name evidence="10" type="ORF">NB231_01164</name>
</gene>